<feature type="domain" description="Response regulatory" evidence="6">
    <location>
        <begin position="1"/>
        <end position="88"/>
    </location>
</feature>
<dbReference type="Proteomes" id="UP000050509">
    <property type="component" value="Unassembled WGS sequence"/>
</dbReference>
<proteinExistence type="predicted"/>
<dbReference type="Gene3D" id="1.10.10.60">
    <property type="entry name" value="Homeodomain-like"/>
    <property type="match status" value="2"/>
</dbReference>
<gene>
    <name evidence="7" type="ORF">SE17_39165</name>
</gene>
<dbReference type="Gene3D" id="3.40.50.2300">
    <property type="match status" value="1"/>
</dbReference>
<keyword evidence="1" id="KW-0805">Transcription regulation</keyword>
<dbReference type="Pfam" id="PF12833">
    <property type="entry name" value="HTH_18"/>
    <property type="match status" value="1"/>
</dbReference>
<feature type="modified residue" description="4-aspartylphosphate" evidence="4">
    <location>
        <position position="21"/>
    </location>
</feature>
<evidence type="ECO:0000259" key="5">
    <source>
        <dbReference type="PROSITE" id="PS01124"/>
    </source>
</evidence>
<dbReference type="GO" id="GO:0000160">
    <property type="term" value="P:phosphorelay signal transduction system"/>
    <property type="evidence" value="ECO:0007669"/>
    <property type="project" value="InterPro"/>
</dbReference>
<keyword evidence="4" id="KW-0597">Phosphoprotein</keyword>
<dbReference type="AlphaFoldDB" id="A0A0N8PQW2"/>
<dbReference type="SUPFAM" id="SSF52172">
    <property type="entry name" value="CheY-like"/>
    <property type="match status" value="1"/>
</dbReference>
<dbReference type="PANTHER" id="PTHR43280:SF28">
    <property type="entry name" value="HTH-TYPE TRANSCRIPTIONAL ACTIVATOR RHAS"/>
    <property type="match status" value="1"/>
</dbReference>
<dbReference type="GO" id="GO:0043565">
    <property type="term" value="F:sequence-specific DNA binding"/>
    <property type="evidence" value="ECO:0007669"/>
    <property type="project" value="InterPro"/>
</dbReference>
<accession>A0A0N8PQW2</accession>
<reference evidence="7 8" key="1">
    <citation type="submission" date="2015-09" db="EMBL/GenBank/DDBJ databases">
        <title>Draft genome sequence of Kouleothrix aurantiaca JCM 19913.</title>
        <authorList>
            <person name="Hemp J."/>
        </authorList>
    </citation>
    <scope>NUCLEOTIDE SEQUENCE [LARGE SCALE GENOMIC DNA]</scope>
    <source>
        <strain evidence="7 8">COM-B</strain>
    </source>
</reference>
<dbReference type="PROSITE" id="PS50110">
    <property type="entry name" value="RESPONSE_REGULATORY"/>
    <property type="match status" value="1"/>
</dbReference>
<dbReference type="GO" id="GO:0003700">
    <property type="term" value="F:DNA-binding transcription factor activity"/>
    <property type="evidence" value="ECO:0007669"/>
    <property type="project" value="InterPro"/>
</dbReference>
<sequence>EHGRTALAAARQHAPSLILLDVMMPEMDGFATLDALQADPATRDIPVVILTAQSLGEAEIERCNRGVATLLNKGLFDSLETLERIERVLAHQRTLGGPTQRLVRRAMVFVHEHYAAPLRREQIAAHVGVSADYLADCFRQELGITPTSYLHRYRIHQARELLTGSDMSIAAIALAVGFSESAHFTRTFHREVGISPRAYRRGLTAKRR</sequence>
<evidence type="ECO:0000313" key="7">
    <source>
        <dbReference type="EMBL" id="KPV48237.1"/>
    </source>
</evidence>
<feature type="non-terminal residue" evidence="7">
    <location>
        <position position="1"/>
    </location>
</feature>
<evidence type="ECO:0000256" key="1">
    <source>
        <dbReference type="ARBA" id="ARBA00023015"/>
    </source>
</evidence>
<dbReference type="EMBL" id="LJCR01002821">
    <property type="protein sequence ID" value="KPV48237.1"/>
    <property type="molecule type" value="Genomic_DNA"/>
</dbReference>
<evidence type="ECO:0000256" key="3">
    <source>
        <dbReference type="ARBA" id="ARBA00023163"/>
    </source>
</evidence>
<evidence type="ECO:0000256" key="4">
    <source>
        <dbReference type="PROSITE-ProRule" id="PRU00169"/>
    </source>
</evidence>
<dbReference type="InterPro" id="IPR009057">
    <property type="entry name" value="Homeodomain-like_sf"/>
</dbReference>
<dbReference type="InterPro" id="IPR001789">
    <property type="entry name" value="Sig_transdc_resp-reg_receiver"/>
</dbReference>
<dbReference type="InterPro" id="IPR018060">
    <property type="entry name" value="HTH_AraC"/>
</dbReference>
<comment type="caution">
    <text evidence="7">The sequence shown here is derived from an EMBL/GenBank/DDBJ whole genome shotgun (WGS) entry which is preliminary data.</text>
</comment>
<evidence type="ECO:0000256" key="2">
    <source>
        <dbReference type="ARBA" id="ARBA00023125"/>
    </source>
</evidence>
<protein>
    <recommendedName>
        <fullName evidence="9">AraC family transcriptional regulator</fullName>
    </recommendedName>
</protein>
<dbReference type="PRINTS" id="PR00032">
    <property type="entry name" value="HTHARAC"/>
</dbReference>
<evidence type="ECO:0000259" key="6">
    <source>
        <dbReference type="PROSITE" id="PS50110"/>
    </source>
</evidence>
<keyword evidence="3" id="KW-0804">Transcription</keyword>
<feature type="domain" description="HTH araC/xylS-type" evidence="5">
    <location>
        <begin position="104"/>
        <end position="202"/>
    </location>
</feature>
<dbReference type="PROSITE" id="PS01124">
    <property type="entry name" value="HTH_ARAC_FAMILY_2"/>
    <property type="match status" value="1"/>
</dbReference>
<dbReference type="PANTHER" id="PTHR43280">
    <property type="entry name" value="ARAC-FAMILY TRANSCRIPTIONAL REGULATOR"/>
    <property type="match status" value="1"/>
</dbReference>
<organism evidence="7 8">
    <name type="scientific">Kouleothrix aurantiaca</name>
    <dbReference type="NCBI Taxonomy" id="186479"/>
    <lineage>
        <taxon>Bacteria</taxon>
        <taxon>Bacillati</taxon>
        <taxon>Chloroflexota</taxon>
        <taxon>Chloroflexia</taxon>
        <taxon>Chloroflexales</taxon>
        <taxon>Roseiflexineae</taxon>
        <taxon>Roseiflexaceae</taxon>
        <taxon>Kouleothrix</taxon>
    </lineage>
</organism>
<evidence type="ECO:0000313" key="8">
    <source>
        <dbReference type="Proteomes" id="UP000050509"/>
    </source>
</evidence>
<dbReference type="PATRIC" id="fig|186479.3.peg.5829"/>
<name>A0A0N8PQW2_9CHLR</name>
<evidence type="ECO:0008006" key="9">
    <source>
        <dbReference type="Google" id="ProtNLM"/>
    </source>
</evidence>
<dbReference type="InterPro" id="IPR020449">
    <property type="entry name" value="Tscrpt_reg_AraC-type_HTH"/>
</dbReference>
<dbReference type="InterPro" id="IPR011006">
    <property type="entry name" value="CheY-like_superfamily"/>
</dbReference>
<dbReference type="Pfam" id="PF00072">
    <property type="entry name" value="Response_reg"/>
    <property type="match status" value="1"/>
</dbReference>
<keyword evidence="8" id="KW-1185">Reference proteome</keyword>
<dbReference type="SUPFAM" id="SSF46689">
    <property type="entry name" value="Homeodomain-like"/>
    <property type="match status" value="2"/>
</dbReference>
<keyword evidence="2" id="KW-0238">DNA-binding</keyword>
<dbReference type="SMART" id="SM00342">
    <property type="entry name" value="HTH_ARAC"/>
    <property type="match status" value="1"/>
</dbReference>